<organism evidence="8 9">
    <name type="scientific">Ferrovibrio xuzhouensis</name>
    <dbReference type="NCBI Taxonomy" id="1576914"/>
    <lineage>
        <taxon>Bacteria</taxon>
        <taxon>Pseudomonadati</taxon>
        <taxon>Pseudomonadota</taxon>
        <taxon>Alphaproteobacteria</taxon>
        <taxon>Rhodospirillales</taxon>
        <taxon>Rhodospirillaceae</taxon>
        <taxon>Ferrovibrio</taxon>
    </lineage>
</organism>
<dbReference type="InterPro" id="IPR043938">
    <property type="entry name" value="Ligase_CoA_dom"/>
</dbReference>
<dbReference type="InterPro" id="IPR003781">
    <property type="entry name" value="CoA-bd"/>
</dbReference>
<dbReference type="PROSITE" id="PS50975">
    <property type="entry name" value="ATP_GRASP"/>
    <property type="match status" value="1"/>
</dbReference>
<dbReference type="Gene3D" id="3.40.50.720">
    <property type="entry name" value="NAD(P)-binding Rossmann-like Domain"/>
    <property type="match status" value="1"/>
</dbReference>
<reference evidence="9" key="1">
    <citation type="journal article" date="2019" name="Int. J. Syst. Evol. Microbiol.">
        <title>The Global Catalogue of Microorganisms (GCM) 10K type strain sequencing project: providing services to taxonomists for standard genome sequencing and annotation.</title>
        <authorList>
            <consortium name="The Broad Institute Genomics Platform"/>
            <consortium name="The Broad Institute Genome Sequencing Center for Infectious Disease"/>
            <person name="Wu L."/>
            <person name="Ma J."/>
        </authorList>
    </citation>
    <scope>NUCLEOTIDE SEQUENCE [LARGE SCALE GENOMIC DNA]</scope>
    <source>
        <strain evidence="9">KCTC 42182</strain>
    </source>
</reference>
<accession>A0ABV7VJ80</accession>
<gene>
    <name evidence="8" type="ORF">ACFOOQ_15545</name>
</gene>
<dbReference type="Pfam" id="PF00583">
    <property type="entry name" value="Acetyltransf_1"/>
    <property type="match status" value="1"/>
</dbReference>
<evidence type="ECO:0000256" key="5">
    <source>
        <dbReference type="PROSITE-ProRule" id="PRU00409"/>
    </source>
</evidence>
<dbReference type="GO" id="GO:0016746">
    <property type="term" value="F:acyltransferase activity"/>
    <property type="evidence" value="ECO:0007669"/>
    <property type="project" value="UniProtKB-KW"/>
</dbReference>
<evidence type="ECO:0000313" key="9">
    <source>
        <dbReference type="Proteomes" id="UP001595711"/>
    </source>
</evidence>
<dbReference type="SMART" id="SM00881">
    <property type="entry name" value="CoA_binding"/>
    <property type="match status" value="1"/>
</dbReference>
<dbReference type="Pfam" id="PF13549">
    <property type="entry name" value="ATP-grasp_5"/>
    <property type="match status" value="1"/>
</dbReference>
<dbReference type="InterPro" id="IPR036291">
    <property type="entry name" value="NAD(P)-bd_dom_sf"/>
</dbReference>
<keyword evidence="3 5" id="KW-0547">Nucleotide-binding</keyword>
<feature type="domain" description="ATP-grasp" evidence="6">
    <location>
        <begin position="497"/>
        <end position="533"/>
    </location>
</feature>
<dbReference type="InterPro" id="IPR013815">
    <property type="entry name" value="ATP_grasp_subdomain_1"/>
</dbReference>
<feature type="domain" description="N-acetyltransferase" evidence="7">
    <location>
        <begin position="736"/>
        <end position="893"/>
    </location>
</feature>
<dbReference type="Gene3D" id="3.30.1490.20">
    <property type="entry name" value="ATP-grasp fold, A domain"/>
    <property type="match status" value="1"/>
</dbReference>
<dbReference type="RefSeq" id="WP_379728308.1">
    <property type="nucleotide sequence ID" value="NZ_JBHRYJ010000003.1"/>
</dbReference>
<keyword evidence="4 5" id="KW-0067">ATP-binding</keyword>
<dbReference type="EC" id="2.3.1.-" evidence="8"/>
<dbReference type="Gene3D" id="3.40.630.30">
    <property type="match status" value="1"/>
</dbReference>
<keyword evidence="1" id="KW-0816">Tricarboxylic acid cycle</keyword>
<dbReference type="Pfam" id="PF13380">
    <property type="entry name" value="CoA_binding_2"/>
    <property type="match status" value="1"/>
</dbReference>
<evidence type="ECO:0000256" key="2">
    <source>
        <dbReference type="ARBA" id="ARBA00022598"/>
    </source>
</evidence>
<dbReference type="SUPFAM" id="SSF51735">
    <property type="entry name" value="NAD(P)-binding Rossmann-fold domains"/>
    <property type="match status" value="1"/>
</dbReference>
<sequence>MTVRNLDKMFSPRSVAVIGASERPMRVGTVVLNNLIEGGFNGELWPVNPKYRMLQKRRCFPSIAALPAAPDLAVICTPPAVVPELITALGEIGCRAAVVLTAGLSQGTLPDGRSLQQAMLEAAKPYLLRILGPNCVGLLVPGLRLNASFAHTSAQPGQLAFVSQSGALCTIVLDWAKQHGIGFSHFISLGDSADVDFGDMLDYLASDPQTRAILLYIESVKHARKFISAARGAARNKPIVAVKSGRNARAAQAAASHTGALAGGDDVYSAALQRAGILRVDGIEELFDAVETLARTRRLPGERLAIVTNGGGPGVMAVDKLIEYGGKLADLAPATLARLDATLPATWSHGNPVDIIGDAPSERYADAVHAVLEDPGVDAVLVMHAPTAIVPSLQPAQAVIEAAHGSMKNVLACWSGGDAVRDARKAFAAAGLPSFATPDAAARAFVHMVDYRRNMQSLMQTPAALPEDFRPDYAAVRAVIETALREKRRMLNEIEGKRILAAYGIPAVATEAVTNAAEAVAAAHRTGFPVALKILSPDITHKSDVGGVALNLGNAAEVQSAVETMAARVRAQRPEARIDGFTIQPMLRRARAHELIVGALTDPIFGPAIMFGQGGIGVEVIGDRAVALPPLNLHLANDLIDRTKVSRLLSGYRDFPPVDRTALATVLIRVALLVADHAEIRELDINPLYADDQGLIALDARMVIAASSVIGHDRLAIRPYPQALEETVTLRGGETVLLRPVRPEDEPTHRDFVQRVSAEDFRLRFFSPMRHLPHSEMARFTQIDYEREMAFIATRPGPDGQSETLGVVRAITDPDNIRAEFAVLVRSDFKGHGLGDILMHKIIDYCRQRGTREIIGDILRENQAMRNLATELGFRATTTNLGTDVVEMRLPLQPAAD</sequence>
<comment type="caution">
    <text evidence="8">The sequence shown here is derived from an EMBL/GenBank/DDBJ whole genome shotgun (WGS) entry which is preliminary data.</text>
</comment>
<evidence type="ECO:0000313" key="8">
    <source>
        <dbReference type="EMBL" id="MFC3676972.1"/>
    </source>
</evidence>
<dbReference type="InterPro" id="IPR011761">
    <property type="entry name" value="ATP-grasp"/>
</dbReference>
<dbReference type="Pfam" id="PF13607">
    <property type="entry name" value="Succ_CoA_lig"/>
    <property type="match status" value="1"/>
</dbReference>
<dbReference type="SUPFAM" id="SSF55729">
    <property type="entry name" value="Acyl-CoA N-acyltransferases (Nat)"/>
    <property type="match status" value="1"/>
</dbReference>
<keyword evidence="8" id="KW-0808">Transferase</keyword>
<dbReference type="InterPro" id="IPR000182">
    <property type="entry name" value="GNAT_dom"/>
</dbReference>
<dbReference type="Pfam" id="PF19045">
    <property type="entry name" value="Ligase_CoA_2"/>
    <property type="match status" value="1"/>
</dbReference>
<dbReference type="InterPro" id="IPR016102">
    <property type="entry name" value="Succinyl-CoA_synth-like"/>
</dbReference>
<dbReference type="SUPFAM" id="SSF56059">
    <property type="entry name" value="Glutathione synthetase ATP-binding domain-like"/>
    <property type="match status" value="1"/>
</dbReference>
<evidence type="ECO:0000256" key="1">
    <source>
        <dbReference type="ARBA" id="ARBA00022532"/>
    </source>
</evidence>
<dbReference type="PROSITE" id="PS51186">
    <property type="entry name" value="GNAT"/>
    <property type="match status" value="1"/>
</dbReference>
<proteinExistence type="predicted"/>
<evidence type="ECO:0000259" key="6">
    <source>
        <dbReference type="PROSITE" id="PS50975"/>
    </source>
</evidence>
<keyword evidence="8" id="KW-0012">Acyltransferase</keyword>
<dbReference type="Proteomes" id="UP001595711">
    <property type="component" value="Unassembled WGS sequence"/>
</dbReference>
<dbReference type="Gene3D" id="3.40.50.261">
    <property type="entry name" value="Succinyl-CoA synthetase domains"/>
    <property type="match status" value="2"/>
</dbReference>
<dbReference type="InterPro" id="IPR051538">
    <property type="entry name" value="Acyl-CoA_Synth/Transferase"/>
</dbReference>
<name>A0ABV7VJ80_9PROT</name>
<dbReference type="Gene3D" id="3.30.470.20">
    <property type="entry name" value="ATP-grasp fold, B domain"/>
    <property type="match status" value="1"/>
</dbReference>
<keyword evidence="2" id="KW-0436">Ligase</keyword>
<dbReference type="PANTHER" id="PTHR43334">
    <property type="entry name" value="ACETATE--COA LIGASE [ADP-FORMING]"/>
    <property type="match status" value="1"/>
</dbReference>
<evidence type="ECO:0000256" key="4">
    <source>
        <dbReference type="ARBA" id="ARBA00022840"/>
    </source>
</evidence>
<dbReference type="InterPro" id="IPR016181">
    <property type="entry name" value="Acyl_CoA_acyltransferase"/>
</dbReference>
<dbReference type="InterPro" id="IPR032875">
    <property type="entry name" value="Succ_CoA_lig_flav_dom"/>
</dbReference>
<protein>
    <submittedName>
        <fullName evidence="8">GNAT family N-acetyltransferase</fullName>
        <ecNumber evidence="8">2.3.1.-</ecNumber>
    </submittedName>
</protein>
<dbReference type="EMBL" id="JBHRYJ010000003">
    <property type="protein sequence ID" value="MFC3676972.1"/>
    <property type="molecule type" value="Genomic_DNA"/>
</dbReference>
<dbReference type="PANTHER" id="PTHR43334:SF1">
    <property type="entry name" value="3-HYDROXYPROPIONATE--COA LIGASE [ADP-FORMING]"/>
    <property type="match status" value="1"/>
</dbReference>
<dbReference type="SUPFAM" id="SSF52210">
    <property type="entry name" value="Succinyl-CoA synthetase domains"/>
    <property type="match status" value="2"/>
</dbReference>
<keyword evidence="9" id="KW-1185">Reference proteome</keyword>
<evidence type="ECO:0000256" key="3">
    <source>
        <dbReference type="ARBA" id="ARBA00022741"/>
    </source>
</evidence>
<evidence type="ECO:0000259" key="7">
    <source>
        <dbReference type="PROSITE" id="PS51186"/>
    </source>
</evidence>